<evidence type="ECO:0000256" key="1">
    <source>
        <dbReference type="SAM" id="Phobius"/>
    </source>
</evidence>
<sequence>MQLILIIMQSVIQLPIFLFWRFLSLHMVTCFDCIISEHYIIGLIFFSQLTYIVLLFLFHNPLTYRKWSCYTNIKEDLLCGITLNQRMRHEKATLAGQLFPLH</sequence>
<gene>
    <name evidence="2" type="ORF">KL86DES1_20280</name>
</gene>
<protein>
    <submittedName>
        <fullName evidence="2">Uncharacterized protein</fullName>
    </submittedName>
</protein>
<keyword evidence="1" id="KW-1133">Transmembrane helix</keyword>
<keyword evidence="1" id="KW-0472">Membrane</keyword>
<dbReference type="EMBL" id="FMJC01000002">
    <property type="protein sequence ID" value="SCM71912.1"/>
    <property type="molecule type" value="Genomic_DNA"/>
</dbReference>
<dbReference type="AlphaFoldDB" id="A0A212L2Y1"/>
<reference evidence="2" key="1">
    <citation type="submission" date="2016-08" db="EMBL/GenBank/DDBJ databases">
        <authorList>
            <person name="Seilhamer J.J."/>
        </authorList>
    </citation>
    <scope>NUCLEOTIDE SEQUENCE</scope>
    <source>
        <strain evidence="2">86-1</strain>
    </source>
</reference>
<accession>A0A212L2Y1</accession>
<feature type="transmembrane region" description="Helical" evidence="1">
    <location>
        <begin position="40"/>
        <end position="58"/>
    </location>
</feature>
<organism evidence="2">
    <name type="scientific">uncultured Desulfovibrio sp</name>
    <dbReference type="NCBI Taxonomy" id="167968"/>
    <lineage>
        <taxon>Bacteria</taxon>
        <taxon>Pseudomonadati</taxon>
        <taxon>Thermodesulfobacteriota</taxon>
        <taxon>Desulfovibrionia</taxon>
        <taxon>Desulfovibrionales</taxon>
        <taxon>Desulfovibrionaceae</taxon>
        <taxon>Desulfovibrio</taxon>
        <taxon>environmental samples</taxon>
    </lineage>
</organism>
<evidence type="ECO:0000313" key="2">
    <source>
        <dbReference type="EMBL" id="SCM71912.1"/>
    </source>
</evidence>
<keyword evidence="1" id="KW-0812">Transmembrane</keyword>
<proteinExistence type="predicted"/>
<name>A0A212L2Y1_9BACT</name>